<accession>A0ABN2MUU3</accession>
<dbReference type="InterPro" id="IPR014284">
    <property type="entry name" value="RNA_pol_sigma-70_dom"/>
</dbReference>
<evidence type="ECO:0000256" key="4">
    <source>
        <dbReference type="ARBA" id="ARBA00023163"/>
    </source>
</evidence>
<feature type="domain" description="RNA polymerase sigma-70 region 2" evidence="5">
    <location>
        <begin position="33"/>
        <end position="101"/>
    </location>
</feature>
<dbReference type="SUPFAM" id="SSF88946">
    <property type="entry name" value="Sigma2 domain of RNA polymerase sigma factors"/>
    <property type="match status" value="1"/>
</dbReference>
<proteinExistence type="predicted"/>
<reference evidence="6 7" key="1">
    <citation type="journal article" date="2019" name="Int. J. Syst. Evol. Microbiol.">
        <title>The Global Catalogue of Microorganisms (GCM) 10K type strain sequencing project: providing services to taxonomists for standard genome sequencing and annotation.</title>
        <authorList>
            <consortium name="The Broad Institute Genomics Platform"/>
            <consortium name="The Broad Institute Genome Sequencing Center for Infectious Disease"/>
            <person name="Wu L."/>
            <person name="Ma J."/>
        </authorList>
    </citation>
    <scope>NUCLEOTIDE SEQUENCE [LARGE SCALE GENOMIC DNA]</scope>
    <source>
        <strain evidence="6 7">JCM 13250</strain>
    </source>
</reference>
<dbReference type="EMBL" id="BAAALT010000360">
    <property type="protein sequence ID" value="GAA1838516.1"/>
    <property type="molecule type" value="Genomic_DNA"/>
</dbReference>
<keyword evidence="4" id="KW-0804">Transcription</keyword>
<dbReference type="InterPro" id="IPR036388">
    <property type="entry name" value="WH-like_DNA-bd_sf"/>
</dbReference>
<evidence type="ECO:0000256" key="3">
    <source>
        <dbReference type="ARBA" id="ARBA00023125"/>
    </source>
</evidence>
<keyword evidence="3" id="KW-0238">DNA-binding</keyword>
<keyword evidence="7" id="KW-1185">Reference proteome</keyword>
<dbReference type="PANTHER" id="PTHR43133">
    <property type="entry name" value="RNA POLYMERASE ECF-TYPE SIGMA FACTO"/>
    <property type="match status" value="1"/>
</dbReference>
<dbReference type="Proteomes" id="UP001500218">
    <property type="component" value="Unassembled WGS sequence"/>
</dbReference>
<comment type="caution">
    <text evidence="6">The sequence shown here is derived from an EMBL/GenBank/DDBJ whole genome shotgun (WGS) entry which is preliminary data.</text>
</comment>
<evidence type="ECO:0000259" key="5">
    <source>
        <dbReference type="Pfam" id="PF04542"/>
    </source>
</evidence>
<keyword evidence="1" id="KW-0805">Transcription regulation</keyword>
<dbReference type="NCBIfam" id="TIGR02937">
    <property type="entry name" value="sigma70-ECF"/>
    <property type="match status" value="1"/>
</dbReference>
<sequence length="202" mass="21987">MEPRVHAGDLTASSNGHLLAAAAGGDQRSWDVLVDRYADLVWKVARSFRLGRADAADVSQATWLRLVEHLNDIRDADRLGAWLVTTARREALALVRRSARTVPTGDDWRLDGAEEVAEAPDTALLRAEEGASVRRAFAGLSSNCQRLLSVLLATPPPTYAEVADALEMPIGSIGPTRARCLDSLRRRLQVQEGVRDGGEPDR</sequence>
<dbReference type="InterPro" id="IPR039425">
    <property type="entry name" value="RNA_pol_sigma-70-like"/>
</dbReference>
<dbReference type="Gene3D" id="1.10.10.10">
    <property type="entry name" value="Winged helix-like DNA-binding domain superfamily/Winged helix DNA-binding domain"/>
    <property type="match status" value="1"/>
</dbReference>
<evidence type="ECO:0000256" key="2">
    <source>
        <dbReference type="ARBA" id="ARBA00023082"/>
    </source>
</evidence>
<dbReference type="PANTHER" id="PTHR43133:SF8">
    <property type="entry name" value="RNA POLYMERASE SIGMA FACTOR HI_1459-RELATED"/>
    <property type="match status" value="1"/>
</dbReference>
<evidence type="ECO:0000313" key="6">
    <source>
        <dbReference type="EMBL" id="GAA1838516.1"/>
    </source>
</evidence>
<dbReference type="InterPro" id="IPR013325">
    <property type="entry name" value="RNA_pol_sigma_r2"/>
</dbReference>
<organism evidence="6 7">
    <name type="scientific">Luedemannella flava</name>
    <dbReference type="NCBI Taxonomy" id="349316"/>
    <lineage>
        <taxon>Bacteria</taxon>
        <taxon>Bacillati</taxon>
        <taxon>Actinomycetota</taxon>
        <taxon>Actinomycetes</taxon>
        <taxon>Micromonosporales</taxon>
        <taxon>Micromonosporaceae</taxon>
        <taxon>Luedemannella</taxon>
    </lineage>
</organism>
<dbReference type="Gene3D" id="1.10.1740.10">
    <property type="match status" value="1"/>
</dbReference>
<gene>
    <name evidence="6" type="ORF">GCM10009682_63590</name>
</gene>
<protein>
    <submittedName>
        <fullName evidence="6">Sigma-70 family RNA polymerase sigma factor</fullName>
    </submittedName>
</protein>
<dbReference type="Pfam" id="PF04542">
    <property type="entry name" value="Sigma70_r2"/>
    <property type="match status" value="1"/>
</dbReference>
<evidence type="ECO:0000313" key="7">
    <source>
        <dbReference type="Proteomes" id="UP001500218"/>
    </source>
</evidence>
<evidence type="ECO:0000256" key="1">
    <source>
        <dbReference type="ARBA" id="ARBA00023015"/>
    </source>
</evidence>
<name>A0ABN2MUU3_9ACTN</name>
<keyword evidence="2" id="KW-0731">Sigma factor</keyword>
<dbReference type="InterPro" id="IPR007627">
    <property type="entry name" value="RNA_pol_sigma70_r2"/>
</dbReference>